<sequence>MTRSTAEIVRDLVSLHAILPGPMNQARAALWAMHELLDRPDPLMSAAVEMAVDALDRPDDDDAEERAILEAALALMLPQVWAIHASDTCPVAGDAVVLADLGDGAELVERAALLDWSAGAGPAGEGRVHRFKVLGPYA</sequence>
<keyword evidence="2" id="KW-1185">Reference proteome</keyword>
<gene>
    <name evidence="1" type="ORF">ENE75_18565</name>
</gene>
<reference evidence="1 2" key="1">
    <citation type="submission" date="2019-01" db="EMBL/GenBank/DDBJ databases">
        <authorList>
            <person name="Chen W.-M."/>
        </authorList>
    </citation>
    <scope>NUCLEOTIDE SEQUENCE [LARGE SCALE GENOMIC DNA]</scope>
    <source>
        <strain evidence="1 2">ICH-3</strain>
    </source>
</reference>
<accession>A0A3S2WZ75</accession>
<proteinExistence type="predicted"/>
<organism evidence="1 2">
    <name type="scientific">Rubrivivax albus</name>
    <dbReference type="NCBI Taxonomy" id="2499835"/>
    <lineage>
        <taxon>Bacteria</taxon>
        <taxon>Pseudomonadati</taxon>
        <taxon>Pseudomonadota</taxon>
        <taxon>Betaproteobacteria</taxon>
        <taxon>Burkholderiales</taxon>
        <taxon>Sphaerotilaceae</taxon>
        <taxon>Rubrivivax</taxon>
    </lineage>
</organism>
<comment type="caution">
    <text evidence="1">The sequence shown here is derived from an EMBL/GenBank/DDBJ whole genome shotgun (WGS) entry which is preliminary data.</text>
</comment>
<evidence type="ECO:0000313" key="1">
    <source>
        <dbReference type="EMBL" id="RVT49650.1"/>
    </source>
</evidence>
<dbReference type="RefSeq" id="WP_128199822.1">
    <property type="nucleotide sequence ID" value="NZ_SACT01000007.1"/>
</dbReference>
<dbReference type="AlphaFoldDB" id="A0A3S2WZ75"/>
<protein>
    <submittedName>
        <fullName evidence="1">Uncharacterized protein</fullName>
    </submittedName>
</protein>
<name>A0A3S2WZ75_9BURK</name>
<evidence type="ECO:0000313" key="2">
    <source>
        <dbReference type="Proteomes" id="UP000288178"/>
    </source>
</evidence>
<dbReference type="EMBL" id="SACT01000007">
    <property type="protein sequence ID" value="RVT49650.1"/>
    <property type="molecule type" value="Genomic_DNA"/>
</dbReference>
<dbReference type="Proteomes" id="UP000288178">
    <property type="component" value="Unassembled WGS sequence"/>
</dbReference>